<dbReference type="InterPro" id="IPR014001">
    <property type="entry name" value="Helicase_ATP-bd"/>
</dbReference>
<dbReference type="PROSITE" id="PS51194">
    <property type="entry name" value="HELICASE_CTER"/>
    <property type="match status" value="1"/>
</dbReference>
<dbReference type="InterPro" id="IPR029464">
    <property type="entry name" value="HSDR_N"/>
</dbReference>
<dbReference type="GO" id="GO:0005524">
    <property type="term" value="F:ATP binding"/>
    <property type="evidence" value="ECO:0007669"/>
    <property type="project" value="InterPro"/>
</dbReference>
<dbReference type="AlphaFoldDB" id="A0A0G8AS35"/>
<dbReference type="GO" id="GO:0016787">
    <property type="term" value="F:hydrolase activity"/>
    <property type="evidence" value="ECO:0007669"/>
    <property type="project" value="InterPro"/>
</dbReference>
<keyword evidence="3" id="KW-0540">Nuclease</keyword>
<dbReference type="CDD" id="cd18032">
    <property type="entry name" value="DEXHc_RE_I_III_res"/>
    <property type="match status" value="1"/>
</dbReference>
<feature type="domain" description="Helicase C-terminal" evidence="2">
    <location>
        <begin position="396"/>
        <end position="568"/>
    </location>
</feature>
<dbReference type="GO" id="GO:0003677">
    <property type="term" value="F:DNA binding"/>
    <property type="evidence" value="ECO:0007669"/>
    <property type="project" value="InterPro"/>
</dbReference>
<sequence length="703" mass="79589">MGDTNEAFARVRIDALLKDAGWDLEDGVSVRFEETLTDGTKADYVLCDRQGRPKAVLEAKRASVDLVATQDQGRHYAEQLDVPFVFLSNGEEVRFLDRETDAHARRIEGFYAQDDLERRAAVRQSRCDLSKVDIDRKIVDRDYQIACIEKLSAQVLRGHRQLLVEMATGTGKTRTAAAFVKRLFQANTVTRVMFLVDRITLARQAEEAFTDHLRDYPCHVLRPGRCFDRGKRITIVNLQTMITEYPKLSPGYFDLVVIDECHRSIYGKWSAVLRHFDSIRLGLTATPCTAKTDLLPDREDRLLIRDTLRFFELEKPTFRYTLRQAIQENHLVPYRIYRAKTVRTAAKDGFAVGRQELDWNAMDRKTRAMFEELFTSSDTITVDPQSLERKFTIPERNRALVREFREQALRSGQTLGKTIVFAVNRRHAETLARMFDRHFADLKPHSTVRYADFVVSDVGDGPAPDVSAVIQRFKEEDYPKILVSVNMLDTGFDCPEVVNLVMARFTRSTILYRQMRGRGTRQAPHIGKTGFTVFDFAGVTDLHGDNEDDMDGSPITTAGRPPNPGEARMLLTLDVDDHIDPASRDWLTLDENGHIVRSPEHEERAAKMGMRFEAWRAEHGAFDAEQARWAGLIGSRVRADATTMNCLGTWSFDEHPFAALGGYDQAQRVFGGADALGELIAGINAAVFGQRQATGKGAPTEEQ</sequence>
<dbReference type="SUPFAM" id="SSF52540">
    <property type="entry name" value="P-loop containing nucleoside triphosphate hydrolases"/>
    <property type="match status" value="1"/>
</dbReference>
<dbReference type="InterPro" id="IPR006935">
    <property type="entry name" value="Helicase/UvrB_N"/>
</dbReference>
<dbReference type="Gene3D" id="3.40.50.300">
    <property type="entry name" value="P-loop containing nucleotide triphosphate hydrolases"/>
    <property type="match status" value="2"/>
</dbReference>
<dbReference type="Pfam" id="PF13588">
    <property type="entry name" value="HSDR_N_2"/>
    <property type="match status" value="1"/>
</dbReference>
<evidence type="ECO:0000313" key="3">
    <source>
        <dbReference type="EMBL" id="KKZ10077.1"/>
    </source>
</evidence>
<dbReference type="PANTHER" id="PTHR47396:SF1">
    <property type="entry name" value="ATP-DEPENDENT HELICASE IRC3-RELATED"/>
    <property type="match status" value="1"/>
</dbReference>
<dbReference type="Proteomes" id="UP000035037">
    <property type="component" value="Unassembled WGS sequence"/>
</dbReference>
<reference evidence="3 4" key="2">
    <citation type="submission" date="2015-05" db="EMBL/GenBank/DDBJ databases">
        <title>Lifestyle Evolution in Cyanobacterial Symbionts of Sponges.</title>
        <authorList>
            <person name="Burgsdorf I."/>
            <person name="Slaby B.M."/>
            <person name="Handley K.M."/>
            <person name="Haber M."/>
            <person name="Blom J."/>
            <person name="Marshall C.W."/>
            <person name="Gilbert J.A."/>
            <person name="Hentschel U."/>
            <person name="Steindler L."/>
        </authorList>
    </citation>
    <scope>NUCLEOTIDE SEQUENCE [LARGE SCALE GENOMIC DNA]</scope>
    <source>
        <strain evidence="3">15L</strain>
    </source>
</reference>
<dbReference type="Gene3D" id="3.90.1570.30">
    <property type="match status" value="1"/>
</dbReference>
<dbReference type="EMBL" id="JYFQ01000211">
    <property type="protein sequence ID" value="KKZ10077.1"/>
    <property type="molecule type" value="Genomic_DNA"/>
</dbReference>
<accession>A0A0G8AS35</accession>
<dbReference type="InterPro" id="IPR027417">
    <property type="entry name" value="P-loop_NTPase"/>
</dbReference>
<name>A0A0G8AS35_9SYNE</name>
<gene>
    <name evidence="3" type="ORF">TQ37_09875</name>
</gene>
<dbReference type="InterPro" id="IPR001650">
    <property type="entry name" value="Helicase_C-like"/>
</dbReference>
<dbReference type="Pfam" id="PF00271">
    <property type="entry name" value="Helicase_C"/>
    <property type="match status" value="1"/>
</dbReference>
<dbReference type="PROSITE" id="PS51192">
    <property type="entry name" value="HELICASE_ATP_BIND_1"/>
    <property type="match status" value="1"/>
</dbReference>
<feature type="domain" description="Helicase ATP-binding" evidence="1">
    <location>
        <begin position="153"/>
        <end position="305"/>
    </location>
</feature>
<dbReference type="Pfam" id="PF04851">
    <property type="entry name" value="ResIII"/>
    <property type="match status" value="1"/>
</dbReference>
<keyword evidence="3" id="KW-0378">Hydrolase</keyword>
<dbReference type="PANTHER" id="PTHR47396">
    <property type="entry name" value="TYPE I RESTRICTION ENZYME ECOKI R PROTEIN"/>
    <property type="match status" value="1"/>
</dbReference>
<evidence type="ECO:0000259" key="1">
    <source>
        <dbReference type="PROSITE" id="PS51192"/>
    </source>
</evidence>
<organism evidence="3 4">
    <name type="scientific">Candidatus Synechococcus spongiarum 15L</name>
    <dbReference type="NCBI Taxonomy" id="1608419"/>
    <lineage>
        <taxon>Bacteria</taxon>
        <taxon>Bacillati</taxon>
        <taxon>Cyanobacteriota</taxon>
        <taxon>Cyanophyceae</taxon>
        <taxon>Synechococcales</taxon>
        <taxon>Synechococcaceae</taxon>
        <taxon>Synechococcus</taxon>
    </lineage>
</organism>
<protein>
    <submittedName>
        <fullName evidence="3">Restriction endonuclease subunit R</fullName>
    </submittedName>
</protein>
<dbReference type="GO" id="GO:0004519">
    <property type="term" value="F:endonuclease activity"/>
    <property type="evidence" value="ECO:0007669"/>
    <property type="project" value="UniProtKB-KW"/>
</dbReference>
<dbReference type="CDD" id="cd18799">
    <property type="entry name" value="SF2_C_EcoAI-like"/>
    <property type="match status" value="1"/>
</dbReference>
<dbReference type="STRING" id="431041.FLM9_108"/>
<dbReference type="GO" id="GO:0005829">
    <property type="term" value="C:cytosol"/>
    <property type="evidence" value="ECO:0007669"/>
    <property type="project" value="TreeGrafter"/>
</dbReference>
<reference evidence="3 4" key="1">
    <citation type="submission" date="2015-02" db="EMBL/GenBank/DDBJ databases">
        <authorList>
            <person name="Slaby B."/>
            <person name="Hentschel U."/>
        </authorList>
    </citation>
    <scope>NUCLEOTIDE SEQUENCE [LARGE SCALE GENOMIC DNA]</scope>
    <source>
        <strain evidence="3">15L</strain>
    </source>
</reference>
<dbReference type="SMART" id="SM00487">
    <property type="entry name" value="DEXDc"/>
    <property type="match status" value="1"/>
</dbReference>
<evidence type="ECO:0000259" key="2">
    <source>
        <dbReference type="PROSITE" id="PS51194"/>
    </source>
</evidence>
<keyword evidence="3" id="KW-0255">Endonuclease</keyword>
<evidence type="ECO:0000313" key="4">
    <source>
        <dbReference type="Proteomes" id="UP000035037"/>
    </source>
</evidence>
<dbReference type="PATRIC" id="fig|1608419.3.peg.1292"/>
<dbReference type="SMART" id="SM00490">
    <property type="entry name" value="HELICc"/>
    <property type="match status" value="1"/>
</dbReference>
<dbReference type="InterPro" id="IPR050742">
    <property type="entry name" value="Helicase_Restrict-Modif_Enz"/>
</dbReference>
<proteinExistence type="predicted"/>
<comment type="caution">
    <text evidence="3">The sequence shown here is derived from an EMBL/GenBank/DDBJ whole genome shotgun (WGS) entry which is preliminary data.</text>
</comment>